<accession>A0A8T0EDU8</accession>
<proteinExistence type="predicted"/>
<name>A0A8T0EDU8_ARGBR</name>
<dbReference type="GO" id="GO:0005737">
    <property type="term" value="C:cytoplasm"/>
    <property type="evidence" value="ECO:0007669"/>
    <property type="project" value="TreeGrafter"/>
</dbReference>
<dbReference type="InterPro" id="IPR011333">
    <property type="entry name" value="SKP1/BTB/POZ_sf"/>
</dbReference>
<dbReference type="GO" id="GO:0050804">
    <property type="term" value="P:modulation of chemical synaptic transmission"/>
    <property type="evidence" value="ECO:0007669"/>
    <property type="project" value="TreeGrafter"/>
</dbReference>
<dbReference type="Gene3D" id="2.60.120.260">
    <property type="entry name" value="Galactose-binding domain-like"/>
    <property type="match status" value="1"/>
</dbReference>
<dbReference type="SMART" id="SM00225">
    <property type="entry name" value="BTB"/>
    <property type="match status" value="1"/>
</dbReference>
<evidence type="ECO:0000313" key="2">
    <source>
        <dbReference type="EMBL" id="KAF8770813.1"/>
    </source>
</evidence>
<keyword evidence="3" id="KW-1185">Reference proteome</keyword>
<dbReference type="InterPro" id="IPR008979">
    <property type="entry name" value="Galactose-bd-like_sf"/>
</dbReference>
<dbReference type="GO" id="GO:0008344">
    <property type="term" value="P:adult locomotory behavior"/>
    <property type="evidence" value="ECO:0007669"/>
    <property type="project" value="TreeGrafter"/>
</dbReference>
<dbReference type="InterPro" id="IPR052407">
    <property type="entry name" value="BTB_POZ_domain_cont_9"/>
</dbReference>
<evidence type="ECO:0000259" key="1">
    <source>
        <dbReference type="PROSITE" id="PS50097"/>
    </source>
</evidence>
<feature type="domain" description="BTB" evidence="1">
    <location>
        <begin position="36"/>
        <end position="103"/>
    </location>
</feature>
<gene>
    <name evidence="2" type="ORF">HNY73_018301</name>
</gene>
<comment type="caution">
    <text evidence="2">The sequence shown here is derived from an EMBL/GenBank/DDBJ whole genome shotgun (WGS) entry which is preliminary data.</text>
</comment>
<dbReference type="Proteomes" id="UP000807504">
    <property type="component" value="Unassembled WGS sequence"/>
</dbReference>
<dbReference type="InterPro" id="IPR000210">
    <property type="entry name" value="BTB/POZ_dom"/>
</dbReference>
<evidence type="ECO:0000313" key="3">
    <source>
        <dbReference type="Proteomes" id="UP000807504"/>
    </source>
</evidence>
<sequence length="381" mass="42900">MSDSHHLGTAPSLGEIEHISHLSENIGSLFCNENYSDITLVVDGLRIPGHKVILASRSEYFRALLYNGLLETNLTEVELKGTSLPAFKVLLKYIYTGHMTLASLKEEMVLEVLGLAHQYNFVELETAISDYLKAILNIRNVCKKNSFLIKAVVLKLNEWKTYQKIGVTLFKGKGYIRIVGTHNTVNRVFHVVSFECMYTNRPFRLEKDLLYPVHNIATVAASAMVTEGVSRSRNALINGDTENYDWDSGYTCHQLGSGAIVVQLAQPFILDSMRMLLWDCDDRSYSYYIEVSTDQQNWHVVVDKKKEACRGWQLITFPPRPVVFIRIVGTHNTANEVFHCVHFECPAQAPLSSSANSSNSSLTDVGAELGMKENKICEKKI</sequence>
<dbReference type="SUPFAM" id="SSF54695">
    <property type="entry name" value="POZ domain"/>
    <property type="match status" value="1"/>
</dbReference>
<dbReference type="InterPro" id="IPR000421">
    <property type="entry name" value="FA58C"/>
</dbReference>
<dbReference type="Pfam" id="PF00754">
    <property type="entry name" value="F5_F8_type_C"/>
    <property type="match status" value="1"/>
</dbReference>
<reference evidence="2" key="2">
    <citation type="submission" date="2020-06" db="EMBL/GenBank/DDBJ databases">
        <authorList>
            <person name="Sheffer M."/>
        </authorList>
    </citation>
    <scope>NUCLEOTIDE SEQUENCE</scope>
</reference>
<reference evidence="2" key="1">
    <citation type="journal article" date="2020" name="bioRxiv">
        <title>Chromosome-level reference genome of the European wasp spider Argiope bruennichi: a resource for studies on range expansion and evolutionary adaptation.</title>
        <authorList>
            <person name="Sheffer M.M."/>
            <person name="Hoppe A."/>
            <person name="Krehenwinkel H."/>
            <person name="Uhl G."/>
            <person name="Kuss A.W."/>
            <person name="Jensen L."/>
            <person name="Jensen C."/>
            <person name="Gillespie R.G."/>
            <person name="Hoff K.J."/>
            <person name="Prost S."/>
        </authorList>
    </citation>
    <scope>NUCLEOTIDE SEQUENCE</scope>
</reference>
<dbReference type="SUPFAM" id="SSF49785">
    <property type="entry name" value="Galactose-binding domain-like"/>
    <property type="match status" value="1"/>
</dbReference>
<organism evidence="2 3">
    <name type="scientific">Argiope bruennichi</name>
    <name type="common">Wasp spider</name>
    <name type="synonym">Aranea bruennichi</name>
    <dbReference type="NCBI Taxonomy" id="94029"/>
    <lineage>
        <taxon>Eukaryota</taxon>
        <taxon>Metazoa</taxon>
        <taxon>Ecdysozoa</taxon>
        <taxon>Arthropoda</taxon>
        <taxon>Chelicerata</taxon>
        <taxon>Arachnida</taxon>
        <taxon>Araneae</taxon>
        <taxon>Araneomorphae</taxon>
        <taxon>Entelegynae</taxon>
        <taxon>Araneoidea</taxon>
        <taxon>Araneidae</taxon>
        <taxon>Argiope</taxon>
    </lineage>
</organism>
<dbReference type="Gene3D" id="3.30.710.10">
    <property type="entry name" value="Potassium Channel Kv1.1, Chain A"/>
    <property type="match status" value="1"/>
</dbReference>
<dbReference type="GO" id="GO:0048512">
    <property type="term" value="P:circadian behavior"/>
    <property type="evidence" value="ECO:0007669"/>
    <property type="project" value="TreeGrafter"/>
</dbReference>
<dbReference type="PROSITE" id="PS50097">
    <property type="entry name" value="BTB"/>
    <property type="match status" value="1"/>
</dbReference>
<dbReference type="AlphaFoldDB" id="A0A8T0EDU8"/>
<dbReference type="PANTHER" id="PTHR46306:SF1">
    <property type="entry name" value="BTB_POZ DOMAIN-CONTAINING PROTEIN 9"/>
    <property type="match status" value="1"/>
</dbReference>
<dbReference type="EMBL" id="JABXBU010002228">
    <property type="protein sequence ID" value="KAF8770813.1"/>
    <property type="molecule type" value="Genomic_DNA"/>
</dbReference>
<dbReference type="PANTHER" id="PTHR46306">
    <property type="entry name" value="BTB/POZ DOMAIN-CONTAINING PROTEIN 9"/>
    <property type="match status" value="1"/>
</dbReference>
<dbReference type="FunFam" id="2.60.120.260:FF:000051">
    <property type="entry name" value="BTB/POZ domain-containing protein 9"/>
    <property type="match status" value="1"/>
</dbReference>
<dbReference type="CDD" id="cd18287">
    <property type="entry name" value="BTB_POZ_BTBD9"/>
    <property type="match status" value="1"/>
</dbReference>
<protein>
    <submittedName>
        <fullName evidence="2">BTB/POZ domain-containing protein 9</fullName>
    </submittedName>
</protein>
<dbReference type="Pfam" id="PF00651">
    <property type="entry name" value="BTB"/>
    <property type="match status" value="1"/>
</dbReference>